<dbReference type="AlphaFoldDB" id="Q2RVE8"/>
<evidence type="ECO:0000256" key="1">
    <source>
        <dbReference type="HAMAP-Rule" id="MF_02066"/>
    </source>
</evidence>
<dbReference type="PROSITE" id="PS50005">
    <property type="entry name" value="TPR"/>
    <property type="match status" value="1"/>
</dbReference>
<dbReference type="KEGG" id="rru:Rru_A1096"/>
<sequence precursor="true">MSSLALRSPALALALTLGGLLLCGPVQAQQANSANDMVGRMQYRISELERLVQDLTGKVEQSLYENRQLQTKLENAQSDIDFRLNALESAGPAAAAPANSVPSSARPTASAGAGKQGTPAPAEGVLGFPGKTAPAQGAASAARPAAAGALPAGSENDQYNYAFSLLRNADYPAAEQAFKAFLDQHPKGSLAGNAQYWLGETYYVRGDYEQAAVAFMGGYQSHPDSSKGPDNLLKLGLAMANLGKSKEACAAFGRLESQYPKAADAIKRRAKEGMSKLGC</sequence>
<keyword evidence="1" id="KW-0132">Cell division</keyword>
<dbReference type="GO" id="GO:0043093">
    <property type="term" value="P:FtsZ-dependent cytokinesis"/>
    <property type="evidence" value="ECO:0007669"/>
    <property type="project" value="UniProtKB-UniRule"/>
</dbReference>
<evidence type="ECO:0000313" key="5">
    <source>
        <dbReference type="Proteomes" id="UP000001929"/>
    </source>
</evidence>
<dbReference type="eggNOG" id="COG1729">
    <property type="taxonomic scope" value="Bacteria"/>
</dbReference>
<keyword evidence="1" id="KW-0732">Signal</keyword>
<keyword evidence="1" id="KW-0574">Periplasm</keyword>
<comment type="function">
    <text evidence="1">Mediates coordination of peptidoglycan synthesis and outer membrane constriction during cell division.</text>
</comment>
<dbReference type="HAMAP" id="MF_02066">
    <property type="entry name" value="CpoB"/>
    <property type="match status" value="1"/>
</dbReference>
<dbReference type="STRING" id="269796.Rru_A1096"/>
<dbReference type="InterPro" id="IPR019734">
    <property type="entry name" value="TPR_rpt"/>
</dbReference>
<dbReference type="InterPro" id="IPR014162">
    <property type="entry name" value="CpoB_C"/>
</dbReference>
<name>Q2RVE8_RHORT</name>
<feature type="chain" id="PRO_5009992513" description="Cell division coordinator CpoB" evidence="1">
    <location>
        <begin position="29"/>
        <end position="279"/>
    </location>
</feature>
<dbReference type="NCBIfam" id="TIGR02795">
    <property type="entry name" value="tol_pal_ybgF"/>
    <property type="match status" value="1"/>
</dbReference>
<dbReference type="Gene3D" id="1.25.40.10">
    <property type="entry name" value="Tetratricopeptide repeat domain"/>
    <property type="match status" value="1"/>
</dbReference>
<dbReference type="GO" id="GO:0030288">
    <property type="term" value="C:outer membrane-bounded periplasmic space"/>
    <property type="evidence" value="ECO:0007669"/>
    <property type="project" value="UniProtKB-UniRule"/>
</dbReference>
<protein>
    <recommendedName>
        <fullName evidence="1">Cell division coordinator CpoB</fullName>
    </recommendedName>
</protein>
<dbReference type="RefSeq" id="WP_011388851.1">
    <property type="nucleotide sequence ID" value="NC_007643.1"/>
</dbReference>
<feature type="region of interest" description="Disordered" evidence="3">
    <location>
        <begin position="94"/>
        <end position="139"/>
    </location>
</feature>
<dbReference type="HOGENOM" id="CLU_044315_0_1_5"/>
<evidence type="ECO:0000313" key="4">
    <source>
        <dbReference type="EMBL" id="ABC21897.1"/>
    </source>
</evidence>
<accession>Q2RVE8</accession>
<dbReference type="Gene3D" id="1.20.5.110">
    <property type="match status" value="1"/>
</dbReference>
<feature type="compositionally biased region" description="Low complexity" evidence="3">
    <location>
        <begin position="94"/>
        <end position="107"/>
    </location>
</feature>
<dbReference type="PhylomeDB" id="Q2RVE8"/>
<organism evidence="4 5">
    <name type="scientific">Rhodospirillum rubrum (strain ATCC 11170 / ATH 1.1.1 / DSM 467 / LMG 4362 / NCIMB 8255 / S1)</name>
    <dbReference type="NCBI Taxonomy" id="269796"/>
    <lineage>
        <taxon>Bacteria</taxon>
        <taxon>Pseudomonadati</taxon>
        <taxon>Pseudomonadota</taxon>
        <taxon>Alphaproteobacteria</taxon>
        <taxon>Rhodospirillales</taxon>
        <taxon>Rhodospirillaceae</taxon>
        <taxon>Rhodospirillum</taxon>
    </lineage>
</organism>
<dbReference type="InterPro" id="IPR034706">
    <property type="entry name" value="CpoB"/>
</dbReference>
<feature type="repeat" description="TPR" evidence="2">
    <location>
        <begin position="192"/>
        <end position="225"/>
    </location>
</feature>
<dbReference type="PATRIC" id="fig|269796.9.peg.1154"/>
<dbReference type="InterPro" id="IPR011990">
    <property type="entry name" value="TPR-like_helical_dom_sf"/>
</dbReference>
<evidence type="ECO:0000256" key="3">
    <source>
        <dbReference type="SAM" id="MobiDB-lite"/>
    </source>
</evidence>
<keyword evidence="2" id="KW-0802">TPR repeat</keyword>
<keyword evidence="1" id="KW-0131">Cell cycle</keyword>
<dbReference type="EnsemblBacteria" id="ABC21897">
    <property type="protein sequence ID" value="ABC21897"/>
    <property type="gene ID" value="Rru_A1096"/>
</dbReference>
<feature type="signal peptide" evidence="1">
    <location>
        <begin position="1"/>
        <end position="28"/>
    </location>
</feature>
<dbReference type="Pfam" id="PF13432">
    <property type="entry name" value="TPR_16"/>
    <property type="match status" value="1"/>
</dbReference>
<proteinExistence type="inferred from homology"/>
<reference evidence="4 5" key="1">
    <citation type="journal article" date="2011" name="Stand. Genomic Sci.">
        <title>Complete genome sequence of Rhodospirillum rubrum type strain (S1).</title>
        <authorList>
            <person name="Munk A.C."/>
            <person name="Copeland A."/>
            <person name="Lucas S."/>
            <person name="Lapidus A."/>
            <person name="Del Rio T.G."/>
            <person name="Barry K."/>
            <person name="Detter J.C."/>
            <person name="Hammon N."/>
            <person name="Israni S."/>
            <person name="Pitluck S."/>
            <person name="Brettin T."/>
            <person name="Bruce D."/>
            <person name="Han C."/>
            <person name="Tapia R."/>
            <person name="Gilna P."/>
            <person name="Schmutz J."/>
            <person name="Larimer F."/>
            <person name="Land M."/>
            <person name="Kyrpides N.C."/>
            <person name="Mavromatis K."/>
            <person name="Richardson P."/>
            <person name="Rohde M."/>
            <person name="Goker M."/>
            <person name="Klenk H.P."/>
            <person name="Zhang Y."/>
            <person name="Roberts G.P."/>
            <person name="Reslewic S."/>
            <person name="Schwartz D.C."/>
        </authorList>
    </citation>
    <scope>NUCLEOTIDE SEQUENCE [LARGE SCALE GENOMIC DNA]</scope>
    <source>
        <strain evidence="5">ATCC 11170 / ATH 1.1.1 / DSM 467 / LMG 4362 / NCIMB 8255 / S1</strain>
    </source>
</reference>
<comment type="similarity">
    <text evidence="1">Belongs to the CpoB family.</text>
</comment>
<keyword evidence="5" id="KW-1185">Reference proteome</keyword>
<dbReference type="SUPFAM" id="SSF48452">
    <property type="entry name" value="TPR-like"/>
    <property type="match status" value="1"/>
</dbReference>
<gene>
    <name evidence="1" type="primary">cpoB</name>
    <name evidence="4" type="ordered locus">Rru_A1096</name>
</gene>
<dbReference type="EMBL" id="CP000230">
    <property type="protein sequence ID" value="ABC21897.1"/>
    <property type="molecule type" value="Genomic_DNA"/>
</dbReference>
<evidence type="ECO:0000256" key="2">
    <source>
        <dbReference type="PROSITE-ProRule" id="PRU00339"/>
    </source>
</evidence>
<dbReference type="Pfam" id="PF13174">
    <property type="entry name" value="TPR_6"/>
    <property type="match status" value="1"/>
</dbReference>
<dbReference type="Proteomes" id="UP000001929">
    <property type="component" value="Chromosome"/>
</dbReference>
<comment type="subcellular location">
    <subcellularLocation>
        <location evidence="1">Periplasm</location>
    </subcellularLocation>
</comment>